<name>A0AAV7TXT4_PLEWA</name>
<gene>
    <name evidence="1" type="ORF">NDU88_006496</name>
</gene>
<protein>
    <submittedName>
        <fullName evidence="1">Uncharacterized protein</fullName>
    </submittedName>
</protein>
<dbReference type="AlphaFoldDB" id="A0AAV7TXT4"/>
<accession>A0AAV7TXT4</accession>
<dbReference type="Proteomes" id="UP001066276">
    <property type="component" value="Chromosome 3_2"/>
</dbReference>
<dbReference type="EMBL" id="JANPWB010000006">
    <property type="protein sequence ID" value="KAJ1181288.1"/>
    <property type="molecule type" value="Genomic_DNA"/>
</dbReference>
<organism evidence="1 2">
    <name type="scientific">Pleurodeles waltl</name>
    <name type="common">Iberian ribbed newt</name>
    <dbReference type="NCBI Taxonomy" id="8319"/>
    <lineage>
        <taxon>Eukaryota</taxon>
        <taxon>Metazoa</taxon>
        <taxon>Chordata</taxon>
        <taxon>Craniata</taxon>
        <taxon>Vertebrata</taxon>
        <taxon>Euteleostomi</taxon>
        <taxon>Amphibia</taxon>
        <taxon>Batrachia</taxon>
        <taxon>Caudata</taxon>
        <taxon>Salamandroidea</taxon>
        <taxon>Salamandridae</taxon>
        <taxon>Pleurodelinae</taxon>
        <taxon>Pleurodeles</taxon>
    </lineage>
</organism>
<comment type="caution">
    <text evidence="1">The sequence shown here is derived from an EMBL/GenBank/DDBJ whole genome shotgun (WGS) entry which is preliminary data.</text>
</comment>
<sequence>MEISLCPGRCAGVSRSSWGMPLGGPEGPGDTDWCRAALELRKLRRVMAREWGQSQYGPAYRCAKKIRS</sequence>
<keyword evidence="2" id="KW-1185">Reference proteome</keyword>
<evidence type="ECO:0000313" key="1">
    <source>
        <dbReference type="EMBL" id="KAJ1181288.1"/>
    </source>
</evidence>
<proteinExistence type="predicted"/>
<evidence type="ECO:0000313" key="2">
    <source>
        <dbReference type="Proteomes" id="UP001066276"/>
    </source>
</evidence>
<reference evidence="1" key="1">
    <citation type="journal article" date="2022" name="bioRxiv">
        <title>Sequencing and chromosome-scale assembly of the giantPleurodeles waltlgenome.</title>
        <authorList>
            <person name="Brown T."/>
            <person name="Elewa A."/>
            <person name="Iarovenko S."/>
            <person name="Subramanian E."/>
            <person name="Araus A.J."/>
            <person name="Petzold A."/>
            <person name="Susuki M."/>
            <person name="Suzuki K.-i.T."/>
            <person name="Hayashi T."/>
            <person name="Toyoda A."/>
            <person name="Oliveira C."/>
            <person name="Osipova E."/>
            <person name="Leigh N.D."/>
            <person name="Simon A."/>
            <person name="Yun M.H."/>
        </authorList>
    </citation>
    <scope>NUCLEOTIDE SEQUENCE</scope>
    <source>
        <strain evidence="1">20211129_DDA</strain>
        <tissue evidence="1">Liver</tissue>
    </source>
</reference>